<comment type="caution">
    <text evidence="1">The sequence shown here is derived from an EMBL/GenBank/DDBJ whole genome shotgun (WGS) entry which is preliminary data.</text>
</comment>
<protein>
    <submittedName>
        <fullName evidence="1">Uncharacterized protein</fullName>
    </submittedName>
</protein>
<feature type="non-terminal residue" evidence="1">
    <location>
        <position position="1"/>
    </location>
</feature>
<reference evidence="1" key="1">
    <citation type="journal article" date="2015" name="Nature">
        <title>Complex archaea that bridge the gap between prokaryotes and eukaryotes.</title>
        <authorList>
            <person name="Spang A."/>
            <person name="Saw J.H."/>
            <person name="Jorgensen S.L."/>
            <person name="Zaremba-Niedzwiedzka K."/>
            <person name="Martijn J."/>
            <person name="Lind A.E."/>
            <person name="van Eijk R."/>
            <person name="Schleper C."/>
            <person name="Guy L."/>
            <person name="Ettema T.J."/>
        </authorList>
    </citation>
    <scope>NUCLEOTIDE SEQUENCE</scope>
</reference>
<sequence>VSYMSAFRASSTWTPPRRWSLPLRQNDGNPASRTVIFPMEHDPSKRYVLFACEKHGERFLDATTEEAFHKSAVKLLRERLEENGYDYLKSDGLKKPDLTKEQVEVLPDGDVKKTAQKQRREHLRALYQNAENDRLHKDIVKAVKEEDGPAAWDALERCSDGEYGQVELEELET</sequence>
<name>A0A0F8YN70_9ZZZZ</name>
<accession>A0A0F8YN70</accession>
<dbReference type="AlphaFoldDB" id="A0A0F8YN70"/>
<organism evidence="1">
    <name type="scientific">marine sediment metagenome</name>
    <dbReference type="NCBI Taxonomy" id="412755"/>
    <lineage>
        <taxon>unclassified sequences</taxon>
        <taxon>metagenomes</taxon>
        <taxon>ecological metagenomes</taxon>
    </lineage>
</organism>
<proteinExistence type="predicted"/>
<evidence type="ECO:0000313" key="1">
    <source>
        <dbReference type="EMBL" id="KKK75190.1"/>
    </source>
</evidence>
<gene>
    <name evidence="1" type="ORF">LCGC14_2876250</name>
</gene>
<dbReference type="EMBL" id="LAZR01055975">
    <property type="protein sequence ID" value="KKK75190.1"/>
    <property type="molecule type" value="Genomic_DNA"/>
</dbReference>